<evidence type="ECO:0000256" key="1">
    <source>
        <dbReference type="SAM" id="MobiDB-lite"/>
    </source>
</evidence>
<keyword evidence="2" id="KW-0732">Signal</keyword>
<feature type="compositionally biased region" description="Acidic residues" evidence="1">
    <location>
        <begin position="306"/>
        <end position="318"/>
    </location>
</feature>
<organism evidence="3 4">
    <name type="scientific">Orbilia oligospora</name>
    <name type="common">Nematode-trapping fungus</name>
    <name type="synonym">Arthrobotrys oligospora</name>
    <dbReference type="NCBI Taxonomy" id="2813651"/>
    <lineage>
        <taxon>Eukaryota</taxon>
        <taxon>Fungi</taxon>
        <taxon>Dikarya</taxon>
        <taxon>Ascomycota</taxon>
        <taxon>Pezizomycotina</taxon>
        <taxon>Orbiliomycetes</taxon>
        <taxon>Orbiliales</taxon>
        <taxon>Orbiliaceae</taxon>
        <taxon>Orbilia</taxon>
    </lineage>
</organism>
<evidence type="ECO:0000313" key="4">
    <source>
        <dbReference type="Proteomes" id="UP000480548"/>
    </source>
</evidence>
<reference evidence="3 4" key="1">
    <citation type="submission" date="2019-06" db="EMBL/GenBank/DDBJ databases">
        <authorList>
            <person name="Palmer J.M."/>
        </authorList>
    </citation>
    <scope>NUCLEOTIDE SEQUENCE [LARGE SCALE GENOMIC DNA]</scope>
    <source>
        <strain evidence="3 4">TWF703</strain>
    </source>
</reference>
<name>A0A7C8NTF2_ORBOL</name>
<comment type="caution">
    <text evidence="3">The sequence shown here is derived from an EMBL/GenBank/DDBJ whole genome shotgun (WGS) entry which is preliminary data.</text>
</comment>
<accession>A0A7C8NTF2</accession>
<feature type="signal peptide" evidence="2">
    <location>
        <begin position="1"/>
        <end position="22"/>
    </location>
</feature>
<evidence type="ECO:0000313" key="3">
    <source>
        <dbReference type="EMBL" id="KAF3126819.1"/>
    </source>
</evidence>
<sequence length="346" mass="37316">MPSNSILLAATAILAVIPTALATQANVGLFTHFHCEKANVMQGVERCGGGVGNGHCAYVVQSTAGPFVLCNGLKTVTVTRTATGTAAITVYRTVLVGTLTKTILKGVYPLQTTTVKRFEYVYVTPGAEDVTTIRTRTVQVQKTKTVTATVTGKAALTIRRTIFVGSQPTTTLTATYPYETITRSKTVYVVAYPTKQEPVTVSTRLPQNTAASTVTKTVREGNNIRTVYVVYIGGRPVRTDIPTTTVYKTIGGSRKNIQIIYIVKDGVTKSITKTLNPDVMVKTITKGGKVVTTVTTVTATRPAPSDEPEEPEESEDPDVSGKPKDEEPEESEEPEEPEETDNMYDK</sequence>
<protein>
    <submittedName>
        <fullName evidence="3">Uncharacterized protein</fullName>
    </submittedName>
</protein>
<dbReference type="Proteomes" id="UP000480548">
    <property type="component" value="Unassembled WGS sequence"/>
</dbReference>
<gene>
    <name evidence="3" type="ORF">TWF703_010305</name>
</gene>
<feature type="compositionally biased region" description="Acidic residues" evidence="1">
    <location>
        <begin position="326"/>
        <end position="346"/>
    </location>
</feature>
<evidence type="ECO:0000256" key="2">
    <source>
        <dbReference type="SAM" id="SignalP"/>
    </source>
</evidence>
<feature type="chain" id="PRO_5028927091" evidence="2">
    <location>
        <begin position="23"/>
        <end position="346"/>
    </location>
</feature>
<feature type="region of interest" description="Disordered" evidence="1">
    <location>
        <begin position="297"/>
        <end position="346"/>
    </location>
</feature>
<dbReference type="EMBL" id="WIQZ01000081">
    <property type="protein sequence ID" value="KAF3126819.1"/>
    <property type="molecule type" value="Genomic_DNA"/>
</dbReference>
<dbReference type="AlphaFoldDB" id="A0A7C8NTF2"/>
<proteinExistence type="predicted"/>